<dbReference type="EMBL" id="AB329666">
    <property type="protein sequence ID" value="BAF96022.1"/>
    <property type="molecule type" value="mRNA"/>
</dbReference>
<gene>
    <name evidence="2" type="primary">balcp20k</name>
</gene>
<dbReference type="AlphaFoldDB" id="A9CQM0"/>
<sequence length="125" mass="14478">MKYTLALLFLTAIIATFVAAHKHHDHGKSCSKSHPCYHCHTDCECNHHHDDCNRSHRCWHKVHGVVSGNCNCNLLTPCNQKHPCWRRHGKKHGLHRKFHGNACNCDRLVCNAKHPCWHKHCDCFC</sequence>
<evidence type="ECO:0000256" key="1">
    <source>
        <dbReference type="SAM" id="SignalP"/>
    </source>
</evidence>
<organism evidence="2">
    <name type="scientific">Fistulobalanus albicostatus</name>
    <dbReference type="NCBI Taxonomy" id="1080442"/>
    <lineage>
        <taxon>Eukaryota</taxon>
        <taxon>Metazoa</taxon>
        <taxon>Ecdysozoa</taxon>
        <taxon>Arthropoda</taxon>
        <taxon>Crustacea</taxon>
        <taxon>Multicrustacea</taxon>
        <taxon>Cirripedia</taxon>
        <taxon>Thoracica</taxon>
        <taxon>Thoracicalcarea</taxon>
        <taxon>Balanomorpha</taxon>
        <taxon>Balanoidea</taxon>
        <taxon>Balanidae</taxon>
        <taxon>Amphibalaninae</taxon>
        <taxon>Fistulobalanus</taxon>
    </lineage>
</organism>
<name>A9CQM0_9CRUS</name>
<proteinExistence type="evidence at transcript level"/>
<reference evidence="2" key="1">
    <citation type="submission" date="2007-06" db="EMBL/GenBank/DDBJ databases">
        <title>Barnacle 20-kDa cement protein is a calcite-specific adsorbent.</title>
        <authorList>
            <person name="Mori Y."/>
            <person name="Urushida Y."/>
            <person name="Nakano M."/>
            <person name="Kamino K."/>
        </authorList>
    </citation>
    <scope>NUCLEOTIDE SEQUENCE</scope>
</reference>
<feature type="signal peptide" evidence="1">
    <location>
        <begin position="1"/>
        <end position="20"/>
    </location>
</feature>
<evidence type="ECO:0000313" key="2">
    <source>
        <dbReference type="EMBL" id="BAF96022.1"/>
    </source>
</evidence>
<keyword evidence="1" id="KW-0732">Signal</keyword>
<protein>
    <submittedName>
        <fullName evidence="2">20kDa-cement protein homologue</fullName>
    </submittedName>
</protein>
<feature type="chain" id="PRO_5002736702" evidence="1">
    <location>
        <begin position="21"/>
        <end position="125"/>
    </location>
</feature>
<accession>A9CQM0</accession>